<dbReference type="PANTHER" id="PTHR35796">
    <property type="entry name" value="HYPOTHETICAL CYTOSOLIC PROTEIN"/>
    <property type="match status" value="1"/>
</dbReference>
<organism evidence="2 3">
    <name type="scientific">Fulvimarina uroteuthidis</name>
    <dbReference type="NCBI Taxonomy" id="3098149"/>
    <lineage>
        <taxon>Bacteria</taxon>
        <taxon>Pseudomonadati</taxon>
        <taxon>Pseudomonadota</taxon>
        <taxon>Alphaproteobacteria</taxon>
        <taxon>Hyphomicrobiales</taxon>
        <taxon>Aurantimonadaceae</taxon>
        <taxon>Fulvimarina</taxon>
    </lineage>
</organism>
<dbReference type="InterPro" id="IPR012544">
    <property type="entry name" value="PHb"/>
</dbReference>
<reference evidence="2 3" key="1">
    <citation type="submission" date="2023-12" db="EMBL/GenBank/DDBJ databases">
        <title>Description of Novel Strain Fulvimarina sp. 2208YS6-2-32 isolated from Uroteuthis (Photololigo) edulis.</title>
        <authorList>
            <person name="Park J.-S."/>
        </authorList>
    </citation>
    <scope>NUCLEOTIDE SEQUENCE [LARGE SCALE GENOMIC DNA]</scope>
    <source>
        <strain evidence="2 3">2208YS6-2-32</strain>
    </source>
</reference>
<keyword evidence="3" id="KW-1185">Reference proteome</keyword>
<dbReference type="SUPFAM" id="SSF50729">
    <property type="entry name" value="PH domain-like"/>
    <property type="match status" value="1"/>
</dbReference>
<name>A0ABU5HX77_9HYPH</name>
<dbReference type="CDD" id="cd13225">
    <property type="entry name" value="PH-like_bacteria"/>
    <property type="match status" value="1"/>
</dbReference>
<sequence>MGLLSGLLGLTSDVDIAEVRDDLAPVLIEGETVTLAFKVVRDLMVFTERRLILVDKQGLTGSKRRILSIPYRAITSFAIETAGRFDADSEMTVHVSGQAPIKRELSRSANISGIQKALATGVLGS</sequence>
<gene>
    <name evidence="2" type="ORF">U0C82_00835</name>
</gene>
<evidence type="ECO:0000313" key="2">
    <source>
        <dbReference type="EMBL" id="MDY8107692.1"/>
    </source>
</evidence>
<dbReference type="RefSeq" id="WP_322184929.1">
    <property type="nucleotide sequence ID" value="NZ_JAXLPB010000001.1"/>
</dbReference>
<dbReference type="Pfam" id="PF08000">
    <property type="entry name" value="bPH_1"/>
    <property type="match status" value="1"/>
</dbReference>
<proteinExistence type="predicted"/>
<protein>
    <submittedName>
        <fullName evidence="2">PH domain-containing protein</fullName>
    </submittedName>
</protein>
<dbReference type="Gene3D" id="2.30.29.50">
    <property type="entry name" value="Bacterial Pleckstrin homology domain"/>
    <property type="match status" value="1"/>
</dbReference>
<dbReference type="EMBL" id="JAXLPB010000001">
    <property type="protein sequence ID" value="MDY8107692.1"/>
    <property type="molecule type" value="Genomic_DNA"/>
</dbReference>
<evidence type="ECO:0000259" key="1">
    <source>
        <dbReference type="Pfam" id="PF08000"/>
    </source>
</evidence>
<dbReference type="InterPro" id="IPR037063">
    <property type="entry name" value="PHb_sf"/>
</dbReference>
<accession>A0ABU5HX77</accession>
<evidence type="ECO:0000313" key="3">
    <source>
        <dbReference type="Proteomes" id="UP001294412"/>
    </source>
</evidence>
<dbReference type="PANTHER" id="PTHR35796:SF3">
    <property type="entry name" value="BHLH DOMAIN-CONTAINING PROTEIN"/>
    <property type="match status" value="1"/>
</dbReference>
<dbReference type="Proteomes" id="UP001294412">
    <property type="component" value="Unassembled WGS sequence"/>
</dbReference>
<comment type="caution">
    <text evidence="2">The sequence shown here is derived from an EMBL/GenBank/DDBJ whole genome shotgun (WGS) entry which is preliminary data.</text>
</comment>
<feature type="domain" description="Bacterial Pleckstrin homology" evidence="1">
    <location>
        <begin position="2"/>
        <end position="120"/>
    </location>
</feature>